<organism evidence="11 12">
    <name type="scientific">Aromia moschata</name>
    <dbReference type="NCBI Taxonomy" id="1265417"/>
    <lineage>
        <taxon>Eukaryota</taxon>
        <taxon>Metazoa</taxon>
        <taxon>Ecdysozoa</taxon>
        <taxon>Arthropoda</taxon>
        <taxon>Hexapoda</taxon>
        <taxon>Insecta</taxon>
        <taxon>Pterygota</taxon>
        <taxon>Neoptera</taxon>
        <taxon>Endopterygota</taxon>
        <taxon>Coleoptera</taxon>
        <taxon>Polyphaga</taxon>
        <taxon>Cucujiformia</taxon>
        <taxon>Chrysomeloidea</taxon>
        <taxon>Cerambycidae</taxon>
        <taxon>Cerambycinae</taxon>
        <taxon>Callichromatini</taxon>
        <taxon>Aromia</taxon>
    </lineage>
</organism>
<evidence type="ECO:0000256" key="6">
    <source>
        <dbReference type="SAM" id="MobiDB-lite"/>
    </source>
</evidence>
<dbReference type="InterPro" id="IPR055072">
    <property type="entry name" value="Ferlin_DSRM"/>
</dbReference>
<dbReference type="SUPFAM" id="SSF49562">
    <property type="entry name" value="C2 domain (Calcium/lipid-binding domain, CaLB)"/>
    <property type="match status" value="1"/>
</dbReference>
<feature type="compositionally biased region" description="Polar residues" evidence="6">
    <location>
        <begin position="151"/>
        <end position="163"/>
    </location>
</feature>
<evidence type="ECO:0000259" key="9">
    <source>
        <dbReference type="Pfam" id="PF16165"/>
    </source>
</evidence>
<dbReference type="InterPro" id="IPR035892">
    <property type="entry name" value="C2_domain_sf"/>
</dbReference>
<gene>
    <name evidence="11" type="ORF">NQ318_009205</name>
</gene>
<feature type="domain" description="C2" evidence="8">
    <location>
        <begin position="413"/>
        <end position="448"/>
    </location>
</feature>
<dbReference type="Gene3D" id="2.60.40.150">
    <property type="entry name" value="C2 domain"/>
    <property type="match status" value="1"/>
</dbReference>
<evidence type="ECO:0000313" key="12">
    <source>
        <dbReference type="Proteomes" id="UP001162162"/>
    </source>
</evidence>
<evidence type="ECO:0000256" key="7">
    <source>
        <dbReference type="SAM" id="Phobius"/>
    </source>
</evidence>
<evidence type="ECO:0000256" key="1">
    <source>
        <dbReference type="ARBA" id="ARBA00004167"/>
    </source>
</evidence>
<dbReference type="Proteomes" id="UP001162162">
    <property type="component" value="Unassembled WGS sequence"/>
</dbReference>
<feature type="transmembrane region" description="Helical" evidence="7">
    <location>
        <begin position="552"/>
        <end position="572"/>
    </location>
</feature>
<dbReference type="InterPro" id="IPR000008">
    <property type="entry name" value="C2_dom"/>
</dbReference>
<evidence type="ECO:0000256" key="2">
    <source>
        <dbReference type="ARBA" id="ARBA00022692"/>
    </source>
</evidence>
<dbReference type="Pfam" id="PF22901">
    <property type="entry name" value="dsrm_Ferlin"/>
    <property type="match status" value="1"/>
</dbReference>
<proteinExistence type="predicted"/>
<evidence type="ECO:0008006" key="13">
    <source>
        <dbReference type="Google" id="ProtNLM"/>
    </source>
</evidence>
<dbReference type="Pfam" id="PF00168">
    <property type="entry name" value="C2"/>
    <property type="match status" value="1"/>
</dbReference>
<evidence type="ECO:0000256" key="3">
    <source>
        <dbReference type="ARBA" id="ARBA00022737"/>
    </source>
</evidence>
<dbReference type="InterPro" id="IPR032362">
    <property type="entry name" value="Ferlin_C"/>
</dbReference>
<comment type="subcellular location">
    <subcellularLocation>
        <location evidence="1">Membrane</location>
        <topology evidence="1">Single-pass membrane protein</topology>
    </subcellularLocation>
</comment>
<keyword evidence="5 7" id="KW-0472">Membrane</keyword>
<accession>A0AAV8XTJ9</accession>
<dbReference type="PANTHER" id="PTHR12546:SF60">
    <property type="entry name" value="MISFIRE, ISOFORM F"/>
    <property type="match status" value="1"/>
</dbReference>
<keyword evidence="3" id="KW-0677">Repeat</keyword>
<reference evidence="11" key="1">
    <citation type="journal article" date="2023" name="Insect Mol. Biol.">
        <title>Genome sequencing provides insights into the evolution of gene families encoding plant cell wall-degrading enzymes in longhorned beetles.</title>
        <authorList>
            <person name="Shin N.R."/>
            <person name="Okamura Y."/>
            <person name="Kirsch R."/>
            <person name="Pauchet Y."/>
        </authorList>
    </citation>
    <scope>NUCLEOTIDE SEQUENCE</scope>
    <source>
        <strain evidence="11">AMC_N1</strain>
    </source>
</reference>
<keyword evidence="2 7" id="KW-0812">Transmembrane</keyword>
<dbReference type="InterPro" id="IPR037721">
    <property type="entry name" value="Ferlin"/>
</dbReference>
<comment type="caution">
    <text evidence="11">The sequence shown here is derived from an EMBL/GenBank/DDBJ whole genome shotgun (WGS) entry which is preliminary data.</text>
</comment>
<dbReference type="GO" id="GO:0007009">
    <property type="term" value="P:plasma membrane organization"/>
    <property type="evidence" value="ECO:0007669"/>
    <property type="project" value="TreeGrafter"/>
</dbReference>
<evidence type="ECO:0000259" key="8">
    <source>
        <dbReference type="Pfam" id="PF00168"/>
    </source>
</evidence>
<evidence type="ECO:0000259" key="10">
    <source>
        <dbReference type="Pfam" id="PF22901"/>
    </source>
</evidence>
<dbReference type="AlphaFoldDB" id="A0AAV8XTJ9"/>
<dbReference type="Pfam" id="PF16165">
    <property type="entry name" value="Ferlin_C"/>
    <property type="match status" value="1"/>
</dbReference>
<evidence type="ECO:0000256" key="4">
    <source>
        <dbReference type="ARBA" id="ARBA00022989"/>
    </source>
</evidence>
<feature type="compositionally biased region" description="Basic and acidic residues" evidence="6">
    <location>
        <begin position="83"/>
        <end position="93"/>
    </location>
</feature>
<feature type="domain" description="Ferlin C-terminal" evidence="9">
    <location>
        <begin position="490"/>
        <end position="582"/>
    </location>
</feature>
<feature type="region of interest" description="Disordered" evidence="6">
    <location>
        <begin position="141"/>
        <end position="167"/>
    </location>
</feature>
<dbReference type="GO" id="GO:0016020">
    <property type="term" value="C:membrane"/>
    <property type="evidence" value="ECO:0007669"/>
    <property type="project" value="UniProtKB-SubCell"/>
</dbReference>
<dbReference type="PANTHER" id="PTHR12546">
    <property type="entry name" value="FER-1-LIKE"/>
    <property type="match status" value="1"/>
</dbReference>
<dbReference type="EMBL" id="JAPWTK010000338">
    <property type="protein sequence ID" value="KAJ8942186.1"/>
    <property type="molecule type" value="Genomic_DNA"/>
</dbReference>
<feature type="region of interest" description="Disordered" evidence="6">
    <location>
        <begin position="69"/>
        <end position="107"/>
    </location>
</feature>
<evidence type="ECO:0000256" key="5">
    <source>
        <dbReference type="ARBA" id="ARBA00023136"/>
    </source>
</evidence>
<keyword evidence="12" id="KW-1185">Reference proteome</keyword>
<feature type="domain" description="Ferlin dsRNA-binding" evidence="10">
    <location>
        <begin position="290"/>
        <end position="364"/>
    </location>
</feature>
<keyword evidence="4 7" id="KW-1133">Transmembrane helix</keyword>
<protein>
    <recommendedName>
        <fullName evidence="13">Otoferlin</fullName>
    </recommendedName>
</protein>
<name>A0AAV8XTJ9_9CUCU</name>
<sequence>MPGKRGMGPSGWSIPAKLQIYLWLGMLKHKKNFINGIPKGYEVTQEIRNVERPRALPPSVVHYVEKHVNRERKRKGAGYGTHEASKKIKNEVNKKRKHSIDDDVDDEEDSKDWWTKYFASVERMIDESKEAKKVMNQNGNLQVYTDDDNNPHSGNSSDKSPSQGDHRRRFGFKTAATASRIASRISPKSVRKRTKYKPALCKIYPTELEARPEFDEFKEWLHTFELYRGKKTGEDSEDESRVVGHFKGAIKVYKWPLPKDIEDKTIMGFDPQFGFFQGLPSNDPIRVLVRVYIVKGYNAWRDAMKPTQILAKLCKDAKVEPPVYSEGHVKVGKQVFSVTCEDLDFYKSKEAEEHMALAVLHRWHEFTNIGCALVPEHVETRPLYNPDKPGIEQGKLEIKESLFSWDETECKIPARLELQVWDADHFSADDFLGAITLDLNRFPRGAKSSKLCTLDMLKTDGSVPMVNVFKQKRVKGWWPFFVKKDNEEMELTGKVEAEIHLLTKEEAEKTPVGMGRNEPDALEKPNRPDSSFMWFMNPLKSIRYIIWHNYKWTILKLLIILALAIIILLFFYSIPGYTVKKMIGA</sequence>
<evidence type="ECO:0000313" key="11">
    <source>
        <dbReference type="EMBL" id="KAJ8942186.1"/>
    </source>
</evidence>